<gene>
    <name evidence="9" type="ORF">HNQ03_001944</name>
</gene>
<accession>A0A8J8G7D9</accession>
<keyword evidence="5 6" id="KW-0472">Membrane</keyword>
<evidence type="ECO:0000256" key="4">
    <source>
        <dbReference type="ARBA" id="ARBA00022989"/>
    </source>
</evidence>
<dbReference type="EMBL" id="JABSNO010000013">
    <property type="protein sequence ID" value="NRS92863.1"/>
    <property type="molecule type" value="Genomic_DNA"/>
</dbReference>
<comment type="caution">
    <text evidence="9">The sequence shown here is derived from an EMBL/GenBank/DDBJ whole genome shotgun (WGS) entry which is preliminary data.</text>
</comment>
<dbReference type="InterPro" id="IPR052027">
    <property type="entry name" value="PspC"/>
</dbReference>
<name>A0A8J8G7D9_9FLAO</name>
<feature type="domain" description="Phage shock protein PspC N-terminal" evidence="7">
    <location>
        <begin position="111"/>
        <end position="175"/>
    </location>
</feature>
<reference evidence="9" key="1">
    <citation type="submission" date="2020-05" db="EMBL/GenBank/DDBJ databases">
        <title>Genomic Encyclopedia of Type Strains, Phase IV (KMG-V): Genome sequencing to study the core and pangenomes of soil and plant-associated prokaryotes.</title>
        <authorList>
            <person name="Whitman W."/>
        </authorList>
    </citation>
    <scope>NUCLEOTIDE SEQUENCE</scope>
    <source>
        <strain evidence="9">16F</strain>
    </source>
</reference>
<dbReference type="PANTHER" id="PTHR33885">
    <property type="entry name" value="PHAGE SHOCK PROTEIN C"/>
    <property type="match status" value="1"/>
</dbReference>
<evidence type="ECO:0000256" key="3">
    <source>
        <dbReference type="ARBA" id="ARBA00022692"/>
    </source>
</evidence>
<keyword evidence="2" id="KW-1003">Cell membrane</keyword>
<evidence type="ECO:0000259" key="8">
    <source>
        <dbReference type="Pfam" id="PF22571"/>
    </source>
</evidence>
<evidence type="ECO:0000259" key="7">
    <source>
        <dbReference type="Pfam" id="PF04024"/>
    </source>
</evidence>
<feature type="transmembrane region" description="Helical" evidence="6">
    <location>
        <begin position="282"/>
        <end position="305"/>
    </location>
</feature>
<dbReference type="Proteomes" id="UP000610746">
    <property type="component" value="Unassembled WGS sequence"/>
</dbReference>
<feature type="transmembrane region" description="Helical" evidence="6">
    <location>
        <begin position="317"/>
        <end position="341"/>
    </location>
</feature>
<dbReference type="RefSeq" id="WP_173779448.1">
    <property type="nucleotide sequence ID" value="NZ_JABSNO010000013.1"/>
</dbReference>
<keyword evidence="3 6" id="KW-0812">Transmembrane</keyword>
<proteinExistence type="predicted"/>
<feature type="domain" description="PspC-related transmembrane region" evidence="8">
    <location>
        <begin position="202"/>
        <end position="342"/>
    </location>
</feature>
<evidence type="ECO:0000256" key="2">
    <source>
        <dbReference type="ARBA" id="ARBA00022475"/>
    </source>
</evidence>
<dbReference type="AlphaFoldDB" id="A0A8J8G7D9"/>
<dbReference type="Pfam" id="PF22571">
    <property type="entry name" value="LiaI-LiaF-TM_PspC"/>
    <property type="match status" value="1"/>
</dbReference>
<feature type="transmembrane region" description="Helical" evidence="6">
    <location>
        <begin position="142"/>
        <end position="172"/>
    </location>
</feature>
<dbReference type="PANTHER" id="PTHR33885:SF3">
    <property type="entry name" value="PHAGE SHOCK PROTEIN C"/>
    <property type="match status" value="1"/>
</dbReference>
<organism evidence="9 10">
    <name type="scientific">Frigoriflavimonas asaccharolytica</name>
    <dbReference type="NCBI Taxonomy" id="2735899"/>
    <lineage>
        <taxon>Bacteria</taxon>
        <taxon>Pseudomonadati</taxon>
        <taxon>Bacteroidota</taxon>
        <taxon>Flavobacteriia</taxon>
        <taxon>Flavobacteriales</taxon>
        <taxon>Weeksellaceae</taxon>
        <taxon>Frigoriflavimonas</taxon>
    </lineage>
</organism>
<sequence length="570" mass="64317">MNKTLSIGLAGFSFTIEEHAYIKLSDYLAALRNSLDANEADEVMHDIEIRIVEIFNENLQKREVVNDADVEKVIAKIGAPEIIEEQEQAYYSENQTKQKSEEKQNRFNGERQLFRDPERQKIAGVCAGLAQYVGLDMTLMRAIWVIVFLIMIPASGSAVLILVLYAILWLVLPKAETASDFLKMKGKPVNFDNLKEESNKIVKFANESSQRVGEIYNENKPYINQTGKGIGTIFRYLVGAFFAFLGIGCLVGSAAIFGVSWLGNGSIDAPSNIGFFLEDYNLKFLAMGFAFLSTLIPAIIFFLISIKLLSPKTKLNYTGYVIGGLVFIWIGMLAAIGFTAAKYESQYSGKNEDTENIAINTTSDSLMVDVKKVAIPAQFESFWDNVYSDKKTVFKKDYPEIDVVRKEIEAPYLMIIKSADGYNQPLNLKVPVEISGNKIYFPNYMMYNYKDRMRDYNVRYELVVPKNMKVIGLNEGNGFYLDDESDDNEEKSNNNKDEKEVSYGNGIIKIKTDDFEYDSRNPDSIIVNGKKYPKEVSSDIIKKELQKSKNGDDVNINIKAGDKEVSIKTK</sequence>
<evidence type="ECO:0000313" key="10">
    <source>
        <dbReference type="Proteomes" id="UP000610746"/>
    </source>
</evidence>
<keyword evidence="10" id="KW-1185">Reference proteome</keyword>
<feature type="transmembrane region" description="Helical" evidence="6">
    <location>
        <begin position="236"/>
        <end position="262"/>
    </location>
</feature>
<evidence type="ECO:0000256" key="1">
    <source>
        <dbReference type="ARBA" id="ARBA00004162"/>
    </source>
</evidence>
<evidence type="ECO:0000256" key="6">
    <source>
        <dbReference type="SAM" id="Phobius"/>
    </source>
</evidence>
<protein>
    <submittedName>
        <fullName evidence="9">Phage shock protein PspC (Stress-responsive transcriptional regulator)</fullName>
    </submittedName>
</protein>
<evidence type="ECO:0000313" key="9">
    <source>
        <dbReference type="EMBL" id="NRS92863.1"/>
    </source>
</evidence>
<evidence type="ECO:0000256" key="5">
    <source>
        <dbReference type="ARBA" id="ARBA00023136"/>
    </source>
</evidence>
<dbReference type="InterPro" id="IPR054321">
    <property type="entry name" value="PspC-rel_TM"/>
</dbReference>
<dbReference type="Pfam" id="PF04024">
    <property type="entry name" value="PspC"/>
    <property type="match status" value="1"/>
</dbReference>
<keyword evidence="4 6" id="KW-1133">Transmembrane helix</keyword>
<comment type="subcellular location">
    <subcellularLocation>
        <location evidence="1">Cell membrane</location>
        <topology evidence="1">Single-pass membrane protein</topology>
    </subcellularLocation>
</comment>
<dbReference type="InterPro" id="IPR007168">
    <property type="entry name" value="Phageshock_PspC_N"/>
</dbReference>
<dbReference type="GO" id="GO:0005886">
    <property type="term" value="C:plasma membrane"/>
    <property type="evidence" value="ECO:0007669"/>
    <property type="project" value="UniProtKB-SubCell"/>
</dbReference>